<evidence type="ECO:0008006" key="3">
    <source>
        <dbReference type="Google" id="ProtNLM"/>
    </source>
</evidence>
<proteinExistence type="predicted"/>
<sequence>MSRLHHANPFSLAFALSYGRHDVSIKNLLQIYVGLRALDVTSGDEVLRTCSGVGTTRKGSSLSEIPGADAATQLAPGMKRMAEPVTQVVRRIGHMEPFDDSSSDWTSYDERLTSFLHFNKVPEADKVHAFLSVIGMKTYALLESLATPDLPSSKSSDTFKKLLGDHFAPKHSVIRERAKFHRQPQRENESIADFVAKPRCLLSSSDYPYMDMTYGTSGCLIEVMVV</sequence>
<organism evidence="1 2">
    <name type="scientific">Rhipicephalus microplus</name>
    <name type="common">Cattle tick</name>
    <name type="synonym">Boophilus microplus</name>
    <dbReference type="NCBI Taxonomy" id="6941"/>
    <lineage>
        <taxon>Eukaryota</taxon>
        <taxon>Metazoa</taxon>
        <taxon>Ecdysozoa</taxon>
        <taxon>Arthropoda</taxon>
        <taxon>Chelicerata</taxon>
        <taxon>Arachnida</taxon>
        <taxon>Acari</taxon>
        <taxon>Parasitiformes</taxon>
        <taxon>Ixodida</taxon>
        <taxon>Ixodoidea</taxon>
        <taxon>Ixodidae</taxon>
        <taxon>Rhipicephalinae</taxon>
        <taxon>Rhipicephalus</taxon>
        <taxon>Boophilus</taxon>
    </lineage>
</organism>
<dbReference type="VEuPathDB" id="VectorBase:LOC119165415"/>
<evidence type="ECO:0000313" key="2">
    <source>
        <dbReference type="Proteomes" id="UP000821866"/>
    </source>
</evidence>
<gene>
    <name evidence="1" type="ORF">HPB51_017781</name>
</gene>
<name>A0A9J6EB20_RHIMP</name>
<comment type="caution">
    <text evidence="1">The sequence shown here is derived from an EMBL/GenBank/DDBJ whole genome shotgun (WGS) entry which is preliminary data.</text>
</comment>
<keyword evidence="2" id="KW-1185">Reference proteome</keyword>
<reference evidence="1" key="2">
    <citation type="submission" date="2021-09" db="EMBL/GenBank/DDBJ databases">
        <authorList>
            <person name="Jia N."/>
            <person name="Wang J."/>
            <person name="Shi W."/>
            <person name="Du L."/>
            <person name="Sun Y."/>
            <person name="Zhan W."/>
            <person name="Jiang J."/>
            <person name="Wang Q."/>
            <person name="Zhang B."/>
            <person name="Ji P."/>
            <person name="Sakyi L.B."/>
            <person name="Cui X."/>
            <person name="Yuan T."/>
            <person name="Jiang B."/>
            <person name="Yang W."/>
            <person name="Lam T.T.-Y."/>
            <person name="Chang Q."/>
            <person name="Ding S."/>
            <person name="Wang X."/>
            <person name="Zhu J."/>
            <person name="Ruan X."/>
            <person name="Zhao L."/>
            <person name="Wei J."/>
            <person name="Que T."/>
            <person name="Du C."/>
            <person name="Cheng J."/>
            <person name="Dai P."/>
            <person name="Han X."/>
            <person name="Huang E."/>
            <person name="Gao Y."/>
            <person name="Liu J."/>
            <person name="Shao H."/>
            <person name="Ye R."/>
            <person name="Li L."/>
            <person name="Wei W."/>
            <person name="Wang X."/>
            <person name="Wang C."/>
            <person name="Huo Q."/>
            <person name="Li W."/>
            <person name="Guo W."/>
            <person name="Chen H."/>
            <person name="Chen S."/>
            <person name="Zhou L."/>
            <person name="Zhou L."/>
            <person name="Ni X."/>
            <person name="Tian J."/>
            <person name="Zhou Y."/>
            <person name="Sheng Y."/>
            <person name="Liu T."/>
            <person name="Pan Y."/>
            <person name="Xia L."/>
            <person name="Li J."/>
            <person name="Zhao F."/>
            <person name="Cao W."/>
        </authorList>
    </citation>
    <scope>NUCLEOTIDE SEQUENCE</scope>
    <source>
        <strain evidence="1">Rmic-2018</strain>
        <tissue evidence="1">Larvae</tissue>
    </source>
</reference>
<dbReference type="Proteomes" id="UP000821866">
    <property type="component" value="Chromosome 3"/>
</dbReference>
<evidence type="ECO:0000313" key="1">
    <source>
        <dbReference type="EMBL" id="KAH8031508.1"/>
    </source>
</evidence>
<protein>
    <recommendedName>
        <fullName evidence="3">Retrotransposon gag domain-containing protein</fullName>
    </recommendedName>
</protein>
<dbReference type="EMBL" id="JABSTU010000005">
    <property type="protein sequence ID" value="KAH8031508.1"/>
    <property type="molecule type" value="Genomic_DNA"/>
</dbReference>
<dbReference type="AlphaFoldDB" id="A0A9J6EB20"/>
<accession>A0A9J6EB20</accession>
<reference evidence="1" key="1">
    <citation type="journal article" date="2020" name="Cell">
        <title>Large-Scale Comparative Analyses of Tick Genomes Elucidate Their Genetic Diversity and Vector Capacities.</title>
        <authorList>
            <consortium name="Tick Genome and Microbiome Consortium (TIGMIC)"/>
            <person name="Jia N."/>
            <person name="Wang J."/>
            <person name="Shi W."/>
            <person name="Du L."/>
            <person name="Sun Y."/>
            <person name="Zhan W."/>
            <person name="Jiang J.F."/>
            <person name="Wang Q."/>
            <person name="Zhang B."/>
            <person name="Ji P."/>
            <person name="Bell-Sakyi L."/>
            <person name="Cui X.M."/>
            <person name="Yuan T.T."/>
            <person name="Jiang B.G."/>
            <person name="Yang W.F."/>
            <person name="Lam T.T."/>
            <person name="Chang Q.C."/>
            <person name="Ding S.J."/>
            <person name="Wang X.J."/>
            <person name="Zhu J.G."/>
            <person name="Ruan X.D."/>
            <person name="Zhao L."/>
            <person name="Wei J.T."/>
            <person name="Ye R.Z."/>
            <person name="Que T.C."/>
            <person name="Du C.H."/>
            <person name="Zhou Y.H."/>
            <person name="Cheng J.X."/>
            <person name="Dai P.F."/>
            <person name="Guo W.B."/>
            <person name="Han X.H."/>
            <person name="Huang E.J."/>
            <person name="Li L.F."/>
            <person name="Wei W."/>
            <person name="Gao Y.C."/>
            <person name="Liu J.Z."/>
            <person name="Shao H.Z."/>
            <person name="Wang X."/>
            <person name="Wang C.C."/>
            <person name="Yang T.C."/>
            <person name="Huo Q.B."/>
            <person name="Li W."/>
            <person name="Chen H.Y."/>
            <person name="Chen S.E."/>
            <person name="Zhou L.G."/>
            <person name="Ni X.B."/>
            <person name="Tian J.H."/>
            <person name="Sheng Y."/>
            <person name="Liu T."/>
            <person name="Pan Y.S."/>
            <person name="Xia L.Y."/>
            <person name="Li J."/>
            <person name="Zhao F."/>
            <person name="Cao W.C."/>
        </authorList>
    </citation>
    <scope>NUCLEOTIDE SEQUENCE</scope>
    <source>
        <strain evidence="1">Rmic-2018</strain>
    </source>
</reference>